<feature type="non-terminal residue" evidence="2">
    <location>
        <position position="1"/>
    </location>
</feature>
<sequence>IVVLEAMKMEQPLNAHRSGTVKDLSAEIGGSLSAGTVICQIKD</sequence>
<proteinExistence type="predicted"/>
<gene>
    <name evidence="2" type="ORF">KDA82_37485</name>
</gene>
<accession>A0A8T4J5P4</accession>
<evidence type="ECO:0000313" key="3">
    <source>
        <dbReference type="Proteomes" id="UP000675554"/>
    </source>
</evidence>
<dbReference type="EMBL" id="JAGSMN010001571">
    <property type="protein sequence ID" value="MBR7678562.1"/>
    <property type="molecule type" value="Genomic_DNA"/>
</dbReference>
<dbReference type="CDD" id="cd06850">
    <property type="entry name" value="biotinyl_domain"/>
    <property type="match status" value="1"/>
</dbReference>
<dbReference type="AlphaFoldDB" id="A0A8T4J5P4"/>
<reference evidence="2" key="1">
    <citation type="submission" date="2021-04" db="EMBL/GenBank/DDBJ databases">
        <title>Sequencing of actinobacteria type strains.</title>
        <authorList>
            <person name="Nguyen G.-S."/>
            <person name="Wentzel A."/>
        </authorList>
    </citation>
    <scope>NUCLEOTIDE SEQUENCE</scope>
    <source>
        <strain evidence="2">DSM 42095</strain>
    </source>
</reference>
<feature type="domain" description="Lipoyl-binding" evidence="1">
    <location>
        <begin position="1"/>
        <end position="41"/>
    </location>
</feature>
<organism evidence="2 3">
    <name type="scientific">Streptomyces daliensis</name>
    <dbReference type="NCBI Taxonomy" id="299421"/>
    <lineage>
        <taxon>Bacteria</taxon>
        <taxon>Bacillati</taxon>
        <taxon>Actinomycetota</taxon>
        <taxon>Actinomycetes</taxon>
        <taxon>Kitasatosporales</taxon>
        <taxon>Streptomycetaceae</taxon>
        <taxon>Streptomyces</taxon>
    </lineage>
</organism>
<keyword evidence="3" id="KW-1185">Reference proteome</keyword>
<dbReference type="Proteomes" id="UP000675554">
    <property type="component" value="Unassembled WGS sequence"/>
</dbReference>
<dbReference type="InterPro" id="IPR000089">
    <property type="entry name" value="Biotin_lipoyl"/>
</dbReference>
<dbReference type="Pfam" id="PF00364">
    <property type="entry name" value="Biotin_lipoyl"/>
    <property type="match status" value="1"/>
</dbReference>
<name>A0A8T4J5P4_9ACTN</name>
<evidence type="ECO:0000313" key="2">
    <source>
        <dbReference type="EMBL" id="MBR7678562.1"/>
    </source>
</evidence>
<dbReference type="Gene3D" id="2.40.50.100">
    <property type="match status" value="1"/>
</dbReference>
<dbReference type="SUPFAM" id="SSF51230">
    <property type="entry name" value="Single hybrid motif"/>
    <property type="match status" value="1"/>
</dbReference>
<evidence type="ECO:0000259" key="1">
    <source>
        <dbReference type="Pfam" id="PF00364"/>
    </source>
</evidence>
<protein>
    <recommendedName>
        <fullName evidence="1">Lipoyl-binding domain-containing protein</fullName>
    </recommendedName>
</protein>
<dbReference type="InterPro" id="IPR011053">
    <property type="entry name" value="Single_hybrid_motif"/>
</dbReference>
<comment type="caution">
    <text evidence="2">The sequence shown here is derived from an EMBL/GenBank/DDBJ whole genome shotgun (WGS) entry which is preliminary data.</text>
</comment>